<evidence type="ECO:0000313" key="1">
    <source>
        <dbReference type="EMBL" id="EKN62713.1"/>
    </source>
</evidence>
<reference evidence="1 2" key="1">
    <citation type="journal article" date="2012" name="Front. Microbiol.">
        <title>Redundancy and modularity in membrane-associated dissimilatory nitrate reduction in Bacillus.</title>
        <authorList>
            <person name="Heylen K."/>
            <person name="Keltjens J."/>
        </authorList>
    </citation>
    <scope>NUCLEOTIDE SEQUENCE [LARGE SCALE GENOMIC DNA]</scope>
    <source>
        <strain evidence="2">LMG 21833T</strain>
    </source>
</reference>
<dbReference type="STRING" id="1117379.BABA_24876"/>
<proteinExistence type="predicted"/>
<dbReference type="EMBL" id="AJLS01000181">
    <property type="protein sequence ID" value="EKN62713.1"/>
    <property type="molecule type" value="Genomic_DNA"/>
</dbReference>
<sequence>MFLRQRVHFNSVSVDRSRLLAIKEFLKNPVIYAFLLGLILHTSQFPQFIGGFSVISANQKNNNSAKVMTKGKPM</sequence>
<evidence type="ECO:0000313" key="2">
    <source>
        <dbReference type="Proteomes" id="UP000006316"/>
    </source>
</evidence>
<protein>
    <submittedName>
        <fullName evidence="1">Uncharacterized protein</fullName>
    </submittedName>
</protein>
<keyword evidence="2" id="KW-1185">Reference proteome</keyword>
<dbReference type="Proteomes" id="UP000006316">
    <property type="component" value="Unassembled WGS sequence"/>
</dbReference>
<accession>K6D3T6</accession>
<comment type="caution">
    <text evidence="1">The sequence shown here is derived from an EMBL/GenBank/DDBJ whole genome shotgun (WGS) entry which is preliminary data.</text>
</comment>
<name>K6D3T6_9BACI</name>
<dbReference type="AlphaFoldDB" id="K6D3T6"/>
<organism evidence="1 2">
    <name type="scientific">Neobacillus bataviensis LMG 21833</name>
    <dbReference type="NCBI Taxonomy" id="1117379"/>
    <lineage>
        <taxon>Bacteria</taxon>
        <taxon>Bacillati</taxon>
        <taxon>Bacillota</taxon>
        <taxon>Bacilli</taxon>
        <taxon>Bacillales</taxon>
        <taxon>Bacillaceae</taxon>
        <taxon>Neobacillus</taxon>
    </lineage>
</organism>
<gene>
    <name evidence="1" type="ORF">BABA_24876</name>
</gene>
<dbReference type="PATRIC" id="fig|1117379.3.peg.5150"/>